<feature type="region of interest" description="Disordered" evidence="2">
    <location>
        <begin position="482"/>
        <end position="562"/>
    </location>
</feature>
<name>A0ABR3R2Y5_9PLEO</name>
<feature type="compositionally biased region" description="Basic and acidic residues" evidence="2">
    <location>
        <begin position="643"/>
        <end position="658"/>
    </location>
</feature>
<feature type="region of interest" description="Disordered" evidence="2">
    <location>
        <begin position="414"/>
        <end position="435"/>
    </location>
</feature>
<feature type="compositionally biased region" description="Acidic residues" evidence="2">
    <location>
        <begin position="534"/>
        <end position="546"/>
    </location>
</feature>
<dbReference type="Proteomes" id="UP001521785">
    <property type="component" value="Unassembled WGS sequence"/>
</dbReference>
<comment type="caution">
    <text evidence="3">The sequence shown here is derived from an EMBL/GenBank/DDBJ whole genome shotgun (WGS) entry which is preliminary data.</text>
</comment>
<keyword evidence="4" id="KW-1185">Reference proteome</keyword>
<evidence type="ECO:0000256" key="2">
    <source>
        <dbReference type="SAM" id="MobiDB-lite"/>
    </source>
</evidence>
<feature type="compositionally biased region" description="Basic and acidic residues" evidence="2">
    <location>
        <begin position="426"/>
        <end position="435"/>
    </location>
</feature>
<dbReference type="PANTHER" id="PTHR42041:SF1">
    <property type="entry name" value="DNA ENDONUCLEASE ACTIVATOR CTP1 C-TERMINAL DOMAIN-CONTAINING PROTEIN"/>
    <property type="match status" value="1"/>
</dbReference>
<keyword evidence="1" id="KW-0175">Coiled coil</keyword>
<feature type="region of interest" description="Disordered" evidence="2">
    <location>
        <begin position="278"/>
        <end position="321"/>
    </location>
</feature>
<feature type="coiled-coil region" evidence="1">
    <location>
        <begin position="328"/>
        <end position="355"/>
    </location>
</feature>
<dbReference type="EMBL" id="JAKJXO020000011">
    <property type="protein sequence ID" value="KAL1598791.1"/>
    <property type="molecule type" value="Genomic_DNA"/>
</dbReference>
<proteinExistence type="predicted"/>
<accession>A0ABR3R2Y5</accession>
<evidence type="ECO:0000313" key="4">
    <source>
        <dbReference type="Proteomes" id="UP001521785"/>
    </source>
</evidence>
<protein>
    <submittedName>
        <fullName evidence="3">Uncharacterized protein</fullName>
    </submittedName>
</protein>
<feature type="region of interest" description="Disordered" evidence="2">
    <location>
        <begin position="631"/>
        <end position="667"/>
    </location>
</feature>
<organism evidence="3 4">
    <name type="scientific">Paraconiothyrium brasiliense</name>
    <dbReference type="NCBI Taxonomy" id="300254"/>
    <lineage>
        <taxon>Eukaryota</taxon>
        <taxon>Fungi</taxon>
        <taxon>Dikarya</taxon>
        <taxon>Ascomycota</taxon>
        <taxon>Pezizomycotina</taxon>
        <taxon>Dothideomycetes</taxon>
        <taxon>Pleosporomycetidae</taxon>
        <taxon>Pleosporales</taxon>
        <taxon>Massarineae</taxon>
        <taxon>Didymosphaeriaceae</taxon>
        <taxon>Paraconiothyrium</taxon>
    </lineage>
</organism>
<reference evidence="3 4" key="1">
    <citation type="submission" date="2024-02" db="EMBL/GenBank/DDBJ databases">
        <title>De novo assembly and annotation of 12 fungi associated with fruit tree decline syndrome in Ontario, Canada.</title>
        <authorList>
            <person name="Sulman M."/>
            <person name="Ellouze W."/>
            <person name="Ilyukhin E."/>
        </authorList>
    </citation>
    <scope>NUCLEOTIDE SEQUENCE [LARGE SCALE GENOMIC DNA]</scope>
    <source>
        <strain evidence="3 4">M42-189</strain>
    </source>
</reference>
<gene>
    <name evidence="3" type="ORF">SLS60_007933</name>
</gene>
<evidence type="ECO:0000256" key="1">
    <source>
        <dbReference type="SAM" id="Coils"/>
    </source>
</evidence>
<feature type="region of interest" description="Disordered" evidence="2">
    <location>
        <begin position="1"/>
        <end position="44"/>
    </location>
</feature>
<dbReference type="PANTHER" id="PTHR42041">
    <property type="entry name" value="DNA ENDONUCLEASE ACTIVATOR CTP1 C-TERMINAL DOMAIN-CONTAINING PROTEIN"/>
    <property type="match status" value="1"/>
</dbReference>
<evidence type="ECO:0000313" key="3">
    <source>
        <dbReference type="EMBL" id="KAL1598791.1"/>
    </source>
</evidence>
<feature type="coiled-coil region" evidence="1">
    <location>
        <begin position="71"/>
        <end position="226"/>
    </location>
</feature>
<sequence>MPLFPVSPERTAGTKPPYGPPPAQSPSLPDLRTSPLRKHRRNDSDVSVQGLAAMFENLEVKDFKEAQAKYMVALQKEKTKHAAEITKLERKYQMMERYRVRVDELEHELKRKAQEHDSCIARETYEKCRKDNRDAIAKWENAFKHVEEQREQMNAKIAKLSRNNEVAMAKGHVYKKAMQDAKDEAAHVKPQVAILKGKNEGLEKTLARIESDLKFYMKEAEKYKNECYTLDMRVNVIEAHLGEEIHTLKHKLSLVEGERDALKTSLKEEEVLRIAAEGQIPLPSATTDEHDEFGSPVRSLRQQRSFAGDEGDGEDKENVAPKKAAIELKLARQELAMEKRLRERAQEQIDFMKMECQFRCCSCRIADSKGSDYVHDNSYAAAIDAIKASFPALTPPPSDHGDEHMEDVIKSEPMAAERPTTPPAEEVQRDDDSAKCTEQSLETVIVKRPSSTTPEPAVAFSPTTGTFRSIASSEKIYDSTQIVPSEKPRLESSTITGLASPWVPNARRPQSRANIQTEQKRAKSGGILIHEDAVMDSDEDDEEGNEPESPSQEVSDPPVTPYLTRTITTTTTIPLHFSPVTPAIKSGDEPLTPSTIAHAPTNAPTPVLGELNLNKLPIDREAALEAIRQRRGRARSMAMGQETPRKQMMEGVKERRDISAPVSRVRR</sequence>